<reference evidence="2" key="1">
    <citation type="submission" date="2022-11" db="EMBL/GenBank/DDBJ databases">
        <title>Centuries of genome instability and evolution in soft-shell clam transmissible cancer (bioRxiv).</title>
        <authorList>
            <person name="Hart S.F.M."/>
            <person name="Yonemitsu M.A."/>
            <person name="Giersch R.M."/>
            <person name="Beal B.F."/>
            <person name="Arriagada G."/>
            <person name="Davis B.W."/>
            <person name="Ostrander E.A."/>
            <person name="Goff S.P."/>
            <person name="Metzger M.J."/>
        </authorList>
    </citation>
    <scope>NUCLEOTIDE SEQUENCE</scope>
    <source>
        <strain evidence="2">MELC-2E11</strain>
        <tissue evidence="2">Siphon/mantle</tissue>
    </source>
</reference>
<evidence type="ECO:0000256" key="1">
    <source>
        <dbReference type="SAM" id="SignalP"/>
    </source>
</evidence>
<protein>
    <submittedName>
        <fullName evidence="2">VMO1-like protein</fullName>
    </submittedName>
</protein>
<keyword evidence="3" id="KW-1185">Reference proteome</keyword>
<dbReference type="SUPFAM" id="SSF51092">
    <property type="entry name" value="Vitelline membrane outer protein-I (VMO-I)"/>
    <property type="match status" value="1"/>
</dbReference>
<proteinExistence type="predicted"/>
<organism evidence="2 3">
    <name type="scientific">Mya arenaria</name>
    <name type="common">Soft-shell clam</name>
    <dbReference type="NCBI Taxonomy" id="6604"/>
    <lineage>
        <taxon>Eukaryota</taxon>
        <taxon>Metazoa</taxon>
        <taxon>Spiralia</taxon>
        <taxon>Lophotrochozoa</taxon>
        <taxon>Mollusca</taxon>
        <taxon>Bivalvia</taxon>
        <taxon>Autobranchia</taxon>
        <taxon>Heteroconchia</taxon>
        <taxon>Euheterodonta</taxon>
        <taxon>Imparidentia</taxon>
        <taxon>Neoheterodontei</taxon>
        <taxon>Myida</taxon>
        <taxon>Myoidea</taxon>
        <taxon>Myidae</taxon>
        <taxon>Mya</taxon>
    </lineage>
</organism>
<dbReference type="PANTHER" id="PTHR18841:SF0">
    <property type="entry name" value="VITELLINE MEMBRANE OUTER LAYER 1 HOMOLOG A-RELATED"/>
    <property type="match status" value="1"/>
</dbReference>
<keyword evidence="1" id="KW-0732">Signal</keyword>
<dbReference type="InterPro" id="IPR036706">
    <property type="entry name" value="VOMI_sf"/>
</dbReference>
<feature type="chain" id="PRO_5045818923" evidence="1">
    <location>
        <begin position="23"/>
        <end position="211"/>
    </location>
</feature>
<name>A0ABY7D961_MYAAR</name>
<dbReference type="PANTHER" id="PTHR18841">
    <property type="entry name" value="VITELLINE MEMBRANE OUTER LAYER PROTEIN I-RELATED"/>
    <property type="match status" value="1"/>
</dbReference>
<accession>A0ABY7D961</accession>
<dbReference type="Proteomes" id="UP001164746">
    <property type="component" value="Chromosome 1"/>
</dbReference>
<dbReference type="EMBL" id="CP111012">
    <property type="protein sequence ID" value="WAQ93828.1"/>
    <property type="molecule type" value="Genomic_DNA"/>
</dbReference>
<dbReference type="Gene3D" id="2.100.10.20">
    <property type="entry name" value="Vitelline membrane outer layer protein I (VOMI)"/>
    <property type="match status" value="1"/>
</dbReference>
<dbReference type="Pfam" id="PF03762">
    <property type="entry name" value="VOMI"/>
    <property type="match status" value="1"/>
</dbReference>
<gene>
    <name evidence="2" type="ORF">MAR_006299</name>
</gene>
<evidence type="ECO:0000313" key="3">
    <source>
        <dbReference type="Proteomes" id="UP001164746"/>
    </source>
</evidence>
<sequence>MQTINIITFVVTLCFLARDTFAFVLVHQAPRNVSKVLTVDNGGQWETWRDPHFCAEGAFAVGYDMKIESDSASDDTGMNGIRLECHFKSNGHFGGTVGSGVAPYGDWLGLTRCDSGLGVEHFLVSFSLQVEAETTDDTAANYAKFMCRDFAGDSSPYEIVHKPGHGYWGTWGSFSEFCDPDSAICGISTKIEDDTWDDTGLNDARFYCCPF</sequence>
<feature type="signal peptide" evidence="1">
    <location>
        <begin position="1"/>
        <end position="22"/>
    </location>
</feature>
<evidence type="ECO:0000313" key="2">
    <source>
        <dbReference type="EMBL" id="WAQ93828.1"/>
    </source>
</evidence>
<dbReference type="InterPro" id="IPR005515">
    <property type="entry name" value="VOMI"/>
</dbReference>